<evidence type="ECO:0000256" key="3">
    <source>
        <dbReference type="SAM" id="Phobius"/>
    </source>
</evidence>
<dbReference type="PANTHER" id="PTHR24366">
    <property type="entry name" value="IG(IMMUNOGLOBULIN) AND LRR(LEUCINE RICH REPEAT) DOMAINS"/>
    <property type="match status" value="1"/>
</dbReference>
<evidence type="ECO:0000313" key="4">
    <source>
        <dbReference type="EMBL" id="KAJ9594215.1"/>
    </source>
</evidence>
<keyword evidence="3" id="KW-0812">Transmembrane</keyword>
<name>A0AAD8A808_DIPPU</name>
<evidence type="ECO:0000313" key="5">
    <source>
        <dbReference type="Proteomes" id="UP001233999"/>
    </source>
</evidence>
<evidence type="ECO:0000256" key="1">
    <source>
        <dbReference type="ARBA" id="ARBA00022614"/>
    </source>
</evidence>
<feature type="transmembrane region" description="Helical" evidence="3">
    <location>
        <begin position="263"/>
        <end position="282"/>
    </location>
</feature>
<gene>
    <name evidence="4" type="ORF">L9F63_014375</name>
</gene>
<dbReference type="InterPro" id="IPR032675">
    <property type="entry name" value="LRR_dom_sf"/>
</dbReference>
<dbReference type="Proteomes" id="UP001233999">
    <property type="component" value="Unassembled WGS sequence"/>
</dbReference>
<dbReference type="Gene3D" id="3.80.10.10">
    <property type="entry name" value="Ribonuclease Inhibitor"/>
    <property type="match status" value="2"/>
</dbReference>
<proteinExistence type="predicted"/>
<evidence type="ECO:0000256" key="2">
    <source>
        <dbReference type="ARBA" id="ARBA00022737"/>
    </source>
</evidence>
<keyword evidence="5" id="KW-1185">Reference proteome</keyword>
<protein>
    <submittedName>
        <fullName evidence="4">Uncharacterized protein</fullName>
    </submittedName>
</protein>
<keyword evidence="2" id="KW-0677">Repeat</keyword>
<reference evidence="4" key="2">
    <citation type="submission" date="2023-05" db="EMBL/GenBank/DDBJ databases">
        <authorList>
            <person name="Fouks B."/>
        </authorList>
    </citation>
    <scope>NUCLEOTIDE SEQUENCE</scope>
    <source>
        <strain evidence="4">Stay&amp;Tobe</strain>
        <tissue evidence="4">Testes</tissue>
    </source>
</reference>
<keyword evidence="1" id="KW-0433">Leucine-rich repeat</keyword>
<sequence>MAIEDGDDKSSVMANCTFKNLSEIPTFLPADSVMTLDLSNNRLKALHNESFTMYVNLMTIIISYNEIKYVKLETFSRLYHLTEVDLSYNELEYIPPDTFSNNLKLHTVSLAGNPLVTFPMDSPALISPSLTSLDLRSCSLMSVHEDAFSSLPKLAYLDLMSNHMQVIPRKSLEVLEGLRVVELRNNRWQCSCEMREVMQWTSSLRPLQYPQRPIKCFEKGEYKTLWSLGKKDGGCNVMPPDMVELVDSDGMVFHLRRMKSSPVLAFMILPCVLSACVLLALFSVRCMDRRRAEDKLPLYKHIEG</sequence>
<keyword evidence="3" id="KW-1133">Transmembrane helix</keyword>
<dbReference type="SUPFAM" id="SSF52058">
    <property type="entry name" value="L domain-like"/>
    <property type="match status" value="1"/>
</dbReference>
<reference evidence="4" key="1">
    <citation type="journal article" date="2023" name="IScience">
        <title>Live-bearing cockroach genome reveals convergent evolutionary mechanisms linked to viviparity in insects and beyond.</title>
        <authorList>
            <person name="Fouks B."/>
            <person name="Harrison M.C."/>
            <person name="Mikhailova A.A."/>
            <person name="Marchal E."/>
            <person name="English S."/>
            <person name="Carruthers M."/>
            <person name="Jennings E.C."/>
            <person name="Chiamaka E.L."/>
            <person name="Frigard R.A."/>
            <person name="Pippel M."/>
            <person name="Attardo G.M."/>
            <person name="Benoit J.B."/>
            <person name="Bornberg-Bauer E."/>
            <person name="Tobe S.S."/>
        </authorList>
    </citation>
    <scope>NUCLEOTIDE SEQUENCE</scope>
    <source>
        <strain evidence="4">Stay&amp;Tobe</strain>
    </source>
</reference>
<dbReference type="AlphaFoldDB" id="A0AAD8A808"/>
<organism evidence="4 5">
    <name type="scientific">Diploptera punctata</name>
    <name type="common">Pacific beetle cockroach</name>
    <dbReference type="NCBI Taxonomy" id="6984"/>
    <lineage>
        <taxon>Eukaryota</taxon>
        <taxon>Metazoa</taxon>
        <taxon>Ecdysozoa</taxon>
        <taxon>Arthropoda</taxon>
        <taxon>Hexapoda</taxon>
        <taxon>Insecta</taxon>
        <taxon>Pterygota</taxon>
        <taxon>Neoptera</taxon>
        <taxon>Polyneoptera</taxon>
        <taxon>Dictyoptera</taxon>
        <taxon>Blattodea</taxon>
        <taxon>Blaberoidea</taxon>
        <taxon>Blaberidae</taxon>
        <taxon>Diplopterinae</taxon>
        <taxon>Diploptera</taxon>
    </lineage>
</organism>
<dbReference type="EMBL" id="JASPKZ010003064">
    <property type="protein sequence ID" value="KAJ9594215.1"/>
    <property type="molecule type" value="Genomic_DNA"/>
</dbReference>
<dbReference type="InterPro" id="IPR003591">
    <property type="entry name" value="Leu-rich_rpt_typical-subtyp"/>
</dbReference>
<keyword evidence="3" id="KW-0472">Membrane</keyword>
<dbReference type="Pfam" id="PF13855">
    <property type="entry name" value="LRR_8"/>
    <property type="match status" value="2"/>
</dbReference>
<dbReference type="InterPro" id="IPR001611">
    <property type="entry name" value="Leu-rich_rpt"/>
</dbReference>
<dbReference type="PANTHER" id="PTHR24366:SF96">
    <property type="entry name" value="LEUCINE RICH REPEAT CONTAINING 53"/>
    <property type="match status" value="1"/>
</dbReference>
<accession>A0AAD8A808</accession>
<comment type="caution">
    <text evidence="4">The sequence shown here is derived from an EMBL/GenBank/DDBJ whole genome shotgun (WGS) entry which is preliminary data.</text>
</comment>
<dbReference type="SMART" id="SM00369">
    <property type="entry name" value="LRR_TYP"/>
    <property type="match status" value="4"/>
</dbReference>